<sequence length="114" mass="12007">MLVKAKGDLQAVSANRLRDGIAVWLSADHRWVEDVAAAGAFSGRALAEAQAVAQADSAAGLVVDVYPLDVAVTDGRTRPLHVRERMKARGPSVRPDLGKQADTPASPRAPERAA</sequence>
<reference evidence="3" key="1">
    <citation type="journal article" date="2019" name="Int. J. Syst. Evol. Microbiol.">
        <title>The Global Catalogue of Microorganisms (GCM) 10K type strain sequencing project: providing services to taxonomists for standard genome sequencing and annotation.</title>
        <authorList>
            <consortium name="The Broad Institute Genomics Platform"/>
            <consortium name="The Broad Institute Genome Sequencing Center for Infectious Disease"/>
            <person name="Wu L."/>
            <person name="Ma J."/>
        </authorList>
    </citation>
    <scope>NUCLEOTIDE SEQUENCE [LARGE SCALE GENOMIC DNA]</scope>
    <source>
        <strain evidence="3">CGMCC 1.16275</strain>
    </source>
</reference>
<dbReference type="EMBL" id="JBHTCM010000010">
    <property type="protein sequence ID" value="MFC7333642.1"/>
    <property type="molecule type" value="Genomic_DNA"/>
</dbReference>
<evidence type="ECO:0000313" key="2">
    <source>
        <dbReference type="EMBL" id="MFC7333642.1"/>
    </source>
</evidence>
<accession>A0ABW2KUS0</accession>
<feature type="compositionally biased region" description="Basic and acidic residues" evidence="1">
    <location>
        <begin position="77"/>
        <end position="87"/>
    </location>
</feature>
<gene>
    <name evidence="2" type="ORF">ACFQPS_10750</name>
</gene>
<comment type="caution">
    <text evidence="2">The sequence shown here is derived from an EMBL/GenBank/DDBJ whole genome shotgun (WGS) entry which is preliminary data.</text>
</comment>
<keyword evidence="3" id="KW-1185">Reference proteome</keyword>
<protein>
    <submittedName>
        <fullName evidence="2">DUF2849 domain-containing protein</fullName>
    </submittedName>
</protein>
<evidence type="ECO:0000256" key="1">
    <source>
        <dbReference type="SAM" id="MobiDB-lite"/>
    </source>
</evidence>
<name>A0ABW2KUS0_9PROT</name>
<dbReference type="Pfam" id="PF11011">
    <property type="entry name" value="DUF2849"/>
    <property type="match status" value="1"/>
</dbReference>
<dbReference type="InterPro" id="IPR021270">
    <property type="entry name" value="DUF2849"/>
</dbReference>
<proteinExistence type="predicted"/>
<evidence type="ECO:0000313" key="3">
    <source>
        <dbReference type="Proteomes" id="UP001596456"/>
    </source>
</evidence>
<feature type="region of interest" description="Disordered" evidence="1">
    <location>
        <begin position="77"/>
        <end position="114"/>
    </location>
</feature>
<dbReference type="Proteomes" id="UP001596456">
    <property type="component" value="Unassembled WGS sequence"/>
</dbReference>
<organism evidence="2 3">
    <name type="scientific">Rhodocista pekingensis</name>
    <dbReference type="NCBI Taxonomy" id="201185"/>
    <lineage>
        <taxon>Bacteria</taxon>
        <taxon>Pseudomonadati</taxon>
        <taxon>Pseudomonadota</taxon>
        <taxon>Alphaproteobacteria</taxon>
        <taxon>Rhodospirillales</taxon>
        <taxon>Azospirillaceae</taxon>
        <taxon>Rhodocista</taxon>
    </lineage>
</organism>
<dbReference type="RefSeq" id="WP_377358851.1">
    <property type="nucleotide sequence ID" value="NZ_JBHTCM010000010.1"/>
</dbReference>